<dbReference type="EMBL" id="JAALAA010000020">
    <property type="protein sequence ID" value="NGN95129.1"/>
    <property type="molecule type" value="Genomic_DNA"/>
</dbReference>
<dbReference type="SUPFAM" id="SSF82171">
    <property type="entry name" value="DPP6 N-terminal domain-like"/>
    <property type="match status" value="1"/>
</dbReference>
<sequence length="873" mass="92407">MTDQQLREELHRIAERAPEAYVPTDTFARGRRAHRRSVVIAISGISAAIALIAGTVALAPTRNSAEVDPARSHAGLAVPDTLHAAPSWLAESENGRYTHADDLEQDLAIGVGAIAYVQPAEDSNTAVPVVVDADDGDYHPLDLPDFIGLDPYWENGSGENDGHRPIALSPDGRNLAWAWGMARKATEDEVVAGGVRVADLTTGDVAEWDLATASCPTTRCEDRGVYVSDLEWSDGGTKLLWAGSRMDRWDDESYVPGEAVAGVIDPGTASVTPYAGTIDGVVSLSTWAVADDGTIAFNGPFGSGAVQLQSTGGETTKVALPADATAGEAIQFRGSELYVVTDAGMAPLDGTGATFGRPNGLPIGPIGWVGDAPLVNAFGNTGGAYIGQLGTSESDSRVLIECDDVSSFVAGTVSIAYALIDPDAADPTVFRIPPIFLPPWLKTTAFCLVIGVIAVALWRWRRRTRAVRPFRRTANPDTVVMFVVLAGLVAALLFQSSATVTFDLSPREPSGVVAIPSGTPTSAPSPTRAVIPRHIRWTDDPDKHVPVSDSLAVGRATLAFPDETFVDDGGAVVVITVDGDYHRLPLPGVRETWGMTEEPIRLSADGTRLAYVAEDQSLNIIDLETGKVTEHPLEMDGRITSLSWSPNAEWLVWDSDYEHRAAGRISPDGTAEPLPEGRWENAGIGDDGTVVVRNESGTKIWPGGATDLPGTGQEGRSIWMGAGAPVAGVDDPGVRSIGRDSGGNVDLAIGRHPSVRGVDLDGRDLREVAGWTADGTPLIVTANDDGRDLRTVSPDGETEVVAHLDHRVTRLAIATALPAGLAVTAPDPDWTWTSQPLTSHLPTVLLAAAVVGLAVFVVWLWVRSARRARRAEL</sequence>
<comment type="caution">
    <text evidence="3">The sequence shown here is derived from an EMBL/GenBank/DDBJ whole genome shotgun (WGS) entry which is preliminary data.</text>
</comment>
<evidence type="ECO:0000313" key="3">
    <source>
        <dbReference type="EMBL" id="NGN95129.1"/>
    </source>
</evidence>
<dbReference type="Proteomes" id="UP000483261">
    <property type="component" value="Unassembled WGS sequence"/>
</dbReference>
<feature type="region of interest" description="Disordered" evidence="1">
    <location>
        <begin position="664"/>
        <end position="686"/>
    </location>
</feature>
<keyword evidence="2" id="KW-0812">Transmembrane</keyword>
<keyword evidence="2" id="KW-0472">Membrane</keyword>
<dbReference type="Gene3D" id="2.130.10.10">
    <property type="entry name" value="YVTN repeat-like/Quinoprotein amine dehydrogenase"/>
    <property type="match status" value="1"/>
</dbReference>
<name>A0A6M1RC72_9ACTN</name>
<dbReference type="InterPro" id="IPR015943">
    <property type="entry name" value="WD40/YVTN_repeat-like_dom_sf"/>
</dbReference>
<accession>A0A6M1RC72</accession>
<evidence type="ECO:0000256" key="2">
    <source>
        <dbReference type="SAM" id="Phobius"/>
    </source>
</evidence>
<reference evidence="3 4" key="1">
    <citation type="submission" date="2020-02" db="EMBL/GenBank/DDBJ databases">
        <title>Whole-genome analyses of novel actinobacteria.</title>
        <authorList>
            <person name="Sahin N."/>
        </authorList>
    </citation>
    <scope>NUCLEOTIDE SEQUENCE [LARGE SCALE GENOMIC DNA]</scope>
    <source>
        <strain evidence="3 4">KC13</strain>
    </source>
</reference>
<protein>
    <recommendedName>
        <fullName evidence="5">WD40 repeat domain-containing protein</fullName>
    </recommendedName>
</protein>
<evidence type="ECO:0008006" key="5">
    <source>
        <dbReference type="Google" id="ProtNLM"/>
    </source>
</evidence>
<gene>
    <name evidence="3" type="ORF">G5C66_20615</name>
</gene>
<feature type="transmembrane region" description="Helical" evidence="2">
    <location>
        <begin position="440"/>
        <end position="458"/>
    </location>
</feature>
<dbReference type="AlphaFoldDB" id="A0A6M1RC72"/>
<evidence type="ECO:0000313" key="4">
    <source>
        <dbReference type="Proteomes" id="UP000483261"/>
    </source>
</evidence>
<organism evidence="3 4">
    <name type="scientific">Nocardioides turkmenicus</name>
    <dbReference type="NCBI Taxonomy" id="2711220"/>
    <lineage>
        <taxon>Bacteria</taxon>
        <taxon>Bacillati</taxon>
        <taxon>Actinomycetota</taxon>
        <taxon>Actinomycetes</taxon>
        <taxon>Propionibacteriales</taxon>
        <taxon>Nocardioidaceae</taxon>
        <taxon>Nocardioides</taxon>
    </lineage>
</organism>
<dbReference type="RefSeq" id="WP_165112803.1">
    <property type="nucleotide sequence ID" value="NZ_JAALAA010000020.1"/>
</dbReference>
<keyword evidence="2" id="KW-1133">Transmembrane helix</keyword>
<keyword evidence="4" id="KW-1185">Reference proteome</keyword>
<dbReference type="SUPFAM" id="SSF50993">
    <property type="entry name" value="Peptidase/esterase 'gauge' domain"/>
    <property type="match status" value="1"/>
</dbReference>
<proteinExistence type="predicted"/>
<feature type="transmembrane region" description="Helical" evidence="2">
    <location>
        <begin position="479"/>
        <end position="498"/>
    </location>
</feature>
<feature type="transmembrane region" description="Helical" evidence="2">
    <location>
        <begin position="844"/>
        <end position="862"/>
    </location>
</feature>
<feature type="transmembrane region" description="Helical" evidence="2">
    <location>
        <begin position="38"/>
        <end position="59"/>
    </location>
</feature>
<evidence type="ECO:0000256" key="1">
    <source>
        <dbReference type="SAM" id="MobiDB-lite"/>
    </source>
</evidence>